<dbReference type="SUPFAM" id="SSF52172">
    <property type="entry name" value="CheY-like"/>
    <property type="match status" value="1"/>
</dbReference>
<dbReference type="Proteomes" id="UP000177579">
    <property type="component" value="Unassembled WGS sequence"/>
</dbReference>
<dbReference type="PANTHER" id="PTHR44591">
    <property type="entry name" value="STRESS RESPONSE REGULATOR PROTEIN 1"/>
    <property type="match status" value="1"/>
</dbReference>
<dbReference type="PROSITE" id="PS50110">
    <property type="entry name" value="RESPONSE_REGULATORY"/>
    <property type="match status" value="1"/>
</dbReference>
<reference evidence="5 6" key="1">
    <citation type="journal article" date="2016" name="Nat. Commun.">
        <title>Thousands of microbial genomes shed light on interconnected biogeochemical processes in an aquifer system.</title>
        <authorList>
            <person name="Anantharaman K."/>
            <person name="Brown C.T."/>
            <person name="Hug L.A."/>
            <person name="Sharon I."/>
            <person name="Castelle C.J."/>
            <person name="Probst A.J."/>
            <person name="Thomas B.C."/>
            <person name="Singh A."/>
            <person name="Wilkins M.J."/>
            <person name="Karaoz U."/>
            <person name="Brodie E.L."/>
            <person name="Williams K.H."/>
            <person name="Hubbard S.S."/>
            <person name="Banfield J.F."/>
        </authorList>
    </citation>
    <scope>NUCLEOTIDE SEQUENCE [LARGE SCALE GENOMIC DNA]</scope>
</reference>
<evidence type="ECO:0000313" key="5">
    <source>
        <dbReference type="EMBL" id="OGF40371.1"/>
    </source>
</evidence>
<evidence type="ECO:0000313" key="6">
    <source>
        <dbReference type="Proteomes" id="UP000177579"/>
    </source>
</evidence>
<organism evidence="5 6">
    <name type="scientific">Candidatus Falkowbacteria bacterium RIFOXYD2_FULL_34_120</name>
    <dbReference type="NCBI Taxonomy" id="1798007"/>
    <lineage>
        <taxon>Bacteria</taxon>
        <taxon>Candidatus Falkowiibacteriota</taxon>
    </lineage>
</organism>
<name>A0A1F5TPB9_9BACT</name>
<evidence type="ECO:0000256" key="1">
    <source>
        <dbReference type="ARBA" id="ARBA00022553"/>
    </source>
</evidence>
<dbReference type="AlphaFoldDB" id="A0A1F5TPB9"/>
<evidence type="ECO:0000256" key="2">
    <source>
        <dbReference type="ARBA" id="ARBA00023012"/>
    </source>
</evidence>
<keyword evidence="2" id="KW-0902">Two-component regulatory system</keyword>
<dbReference type="InterPro" id="IPR050595">
    <property type="entry name" value="Bact_response_regulator"/>
</dbReference>
<sequence>MKKKILVIEDDNILRKAILFALEEEGFDIVYAIDGDDGFEKVKTEKPDLVLLDLMLPKTPGEKVLKDIKSSKTLKDIPVIVFSAKSDDASIVNCVDVLGANDFLIKSNYSLEEMIEKIKKNL</sequence>
<evidence type="ECO:0000256" key="3">
    <source>
        <dbReference type="PROSITE-ProRule" id="PRU00169"/>
    </source>
</evidence>
<dbReference type="CDD" id="cd17574">
    <property type="entry name" value="REC_OmpR"/>
    <property type="match status" value="1"/>
</dbReference>
<proteinExistence type="predicted"/>
<protein>
    <recommendedName>
        <fullName evidence="4">Response regulatory domain-containing protein</fullName>
    </recommendedName>
</protein>
<dbReference type="InterPro" id="IPR001789">
    <property type="entry name" value="Sig_transdc_resp-reg_receiver"/>
</dbReference>
<dbReference type="SMART" id="SM00448">
    <property type="entry name" value="REC"/>
    <property type="match status" value="1"/>
</dbReference>
<gene>
    <name evidence="5" type="ORF">A2531_00115</name>
</gene>
<accession>A0A1F5TPB9</accession>
<dbReference type="GO" id="GO:0000160">
    <property type="term" value="P:phosphorelay signal transduction system"/>
    <property type="evidence" value="ECO:0007669"/>
    <property type="project" value="UniProtKB-KW"/>
</dbReference>
<dbReference type="Gene3D" id="3.40.50.2300">
    <property type="match status" value="1"/>
</dbReference>
<comment type="caution">
    <text evidence="5">The sequence shown here is derived from an EMBL/GenBank/DDBJ whole genome shotgun (WGS) entry which is preliminary data.</text>
</comment>
<dbReference type="EMBL" id="MFGO01000030">
    <property type="protein sequence ID" value="OGF40371.1"/>
    <property type="molecule type" value="Genomic_DNA"/>
</dbReference>
<dbReference type="PANTHER" id="PTHR44591:SF14">
    <property type="entry name" value="PROTEIN PILG"/>
    <property type="match status" value="1"/>
</dbReference>
<dbReference type="InterPro" id="IPR011006">
    <property type="entry name" value="CheY-like_superfamily"/>
</dbReference>
<evidence type="ECO:0000259" key="4">
    <source>
        <dbReference type="PROSITE" id="PS50110"/>
    </source>
</evidence>
<keyword evidence="1 3" id="KW-0597">Phosphoprotein</keyword>
<feature type="domain" description="Response regulatory" evidence="4">
    <location>
        <begin position="4"/>
        <end position="121"/>
    </location>
</feature>
<feature type="modified residue" description="4-aspartylphosphate" evidence="3">
    <location>
        <position position="53"/>
    </location>
</feature>
<dbReference type="Pfam" id="PF00072">
    <property type="entry name" value="Response_reg"/>
    <property type="match status" value="1"/>
</dbReference>